<evidence type="ECO:0000313" key="2">
    <source>
        <dbReference type="Proteomes" id="UP000266673"/>
    </source>
</evidence>
<dbReference type="STRING" id="44941.A0A397UCT5"/>
<gene>
    <name evidence="1" type="ORF">C2G38_2216770</name>
</gene>
<dbReference type="OrthoDB" id="2400269at2759"/>
<dbReference type="EMBL" id="QKWP01001794">
    <property type="protein sequence ID" value="RIB06559.1"/>
    <property type="molecule type" value="Genomic_DNA"/>
</dbReference>
<proteinExistence type="predicted"/>
<comment type="caution">
    <text evidence="1">The sequence shown here is derived from an EMBL/GenBank/DDBJ whole genome shotgun (WGS) entry which is preliminary data.</text>
</comment>
<evidence type="ECO:0000313" key="1">
    <source>
        <dbReference type="EMBL" id="RIB06559.1"/>
    </source>
</evidence>
<organism evidence="1 2">
    <name type="scientific">Gigaspora rosea</name>
    <dbReference type="NCBI Taxonomy" id="44941"/>
    <lineage>
        <taxon>Eukaryota</taxon>
        <taxon>Fungi</taxon>
        <taxon>Fungi incertae sedis</taxon>
        <taxon>Mucoromycota</taxon>
        <taxon>Glomeromycotina</taxon>
        <taxon>Glomeromycetes</taxon>
        <taxon>Diversisporales</taxon>
        <taxon>Gigasporaceae</taxon>
        <taxon>Gigaspora</taxon>
    </lineage>
</organism>
<dbReference type="Proteomes" id="UP000266673">
    <property type="component" value="Unassembled WGS sequence"/>
</dbReference>
<reference evidence="1 2" key="1">
    <citation type="submission" date="2018-06" db="EMBL/GenBank/DDBJ databases">
        <title>Comparative genomics reveals the genomic features of Rhizophagus irregularis, R. cerebriforme, R. diaphanum and Gigaspora rosea, and their symbiotic lifestyle signature.</title>
        <authorList>
            <person name="Morin E."/>
            <person name="San Clemente H."/>
            <person name="Chen E.C.H."/>
            <person name="De La Providencia I."/>
            <person name="Hainaut M."/>
            <person name="Kuo A."/>
            <person name="Kohler A."/>
            <person name="Murat C."/>
            <person name="Tang N."/>
            <person name="Roy S."/>
            <person name="Loubradou J."/>
            <person name="Henrissat B."/>
            <person name="Grigoriev I.V."/>
            <person name="Corradi N."/>
            <person name="Roux C."/>
            <person name="Martin F.M."/>
        </authorList>
    </citation>
    <scope>NUCLEOTIDE SEQUENCE [LARGE SCALE GENOMIC DNA]</scope>
    <source>
        <strain evidence="1 2">DAOM 194757</strain>
    </source>
</reference>
<sequence length="164" mass="19102">MPNRDFDKKYCIIRISNFHEWAWSVDDEGIGSIRARALPGIGNWKLWSSTQIEKIVKKRKLEKPNPICTSHSYSCKAWVTPIVDRQKIQQHLERLFHIGTANLRQKMTAEQMHIELKTLAQEGIVPLSDIPKVSSIRNWISGFSQRWKEAMALRSLEENLSENF</sequence>
<name>A0A397UCT5_9GLOM</name>
<protein>
    <submittedName>
        <fullName evidence="1">Uncharacterized protein</fullName>
    </submittedName>
</protein>
<dbReference type="AlphaFoldDB" id="A0A397UCT5"/>
<keyword evidence="2" id="KW-1185">Reference proteome</keyword>
<accession>A0A397UCT5</accession>